<evidence type="ECO:0000313" key="1">
    <source>
        <dbReference type="EMBL" id="AIC15144.1"/>
    </source>
</evidence>
<dbReference type="KEGG" id="nvn:NVIE_009190"/>
<dbReference type="HOGENOM" id="CLU_751462_0_0_2"/>
<dbReference type="CDD" id="cd01335">
    <property type="entry name" value="Radical_SAM"/>
    <property type="match status" value="1"/>
</dbReference>
<dbReference type="GO" id="GO:1904047">
    <property type="term" value="F:S-adenosyl-L-methionine binding"/>
    <property type="evidence" value="ECO:0007669"/>
    <property type="project" value="TreeGrafter"/>
</dbReference>
<accession>A0A060HEP9</accession>
<dbReference type="RefSeq" id="WP_075054219.1">
    <property type="nucleotide sequence ID" value="NZ_CP007536.1"/>
</dbReference>
<dbReference type="OrthoDB" id="15538at2157"/>
<name>A0A060HEP9_9ARCH</name>
<proteinExistence type="predicted"/>
<dbReference type="Gene3D" id="3.80.30.30">
    <property type="match status" value="1"/>
</dbReference>
<organism evidence="1 2">
    <name type="scientific">Nitrososphaera viennensis EN76</name>
    <dbReference type="NCBI Taxonomy" id="926571"/>
    <lineage>
        <taxon>Archaea</taxon>
        <taxon>Nitrososphaerota</taxon>
        <taxon>Nitrososphaeria</taxon>
        <taxon>Nitrososphaerales</taxon>
        <taxon>Nitrososphaeraceae</taxon>
        <taxon>Nitrososphaera</taxon>
    </lineage>
</organism>
<dbReference type="GO" id="GO:0003913">
    <property type="term" value="F:DNA photolyase activity"/>
    <property type="evidence" value="ECO:0007669"/>
    <property type="project" value="TreeGrafter"/>
</dbReference>
<dbReference type="Pfam" id="PF20903">
    <property type="entry name" value="SPL"/>
    <property type="match status" value="1"/>
</dbReference>
<gene>
    <name evidence="1" type="ORF">NVIE_009190</name>
</gene>
<dbReference type="SUPFAM" id="SSF102114">
    <property type="entry name" value="Radical SAM enzymes"/>
    <property type="match status" value="1"/>
</dbReference>
<reference evidence="1 2" key="1">
    <citation type="journal article" date="2014" name="Int. J. Syst. Evol. Microbiol.">
        <title>Nitrososphaera viennensis gen. nov., sp. nov., an aerobic and mesophilic, ammonia-oxidizing archaeon from soil and a member of the archaeal phylum Thaumarchaeota.</title>
        <authorList>
            <person name="Stieglmeier M."/>
            <person name="Klingl A."/>
            <person name="Alves R.J."/>
            <person name="Rittmann S.K."/>
            <person name="Melcher M."/>
            <person name="Leisch N."/>
            <person name="Schleper C."/>
        </authorList>
    </citation>
    <scope>NUCLEOTIDE SEQUENCE [LARGE SCALE GENOMIC DNA]</scope>
    <source>
        <strain evidence="1">EN76</strain>
    </source>
</reference>
<sequence>MKDNLDDFDKSQNTPTVRQRKAAYKAWKTIRKKKREIVGKDTLKIDPFLTVNRLASLVHPETEGRAPSETKNASYGRGIIGLFHKTPPDIGCGEFWEVRWAFGCPLDCSYCYLRGTNRGNMRPRFVKPDSVLKALDGVFGDPTFNYGKPAIFNTGELSDSLMKPELMRQIVDKFEEQKKHKVLLLTKMGPKSIGFLLEKPRRNTICAWSINAIDVAKRWEKAAPSPEERIRAASMVSSKGYEVRVRIDPMFPVPDWKQQYEDLVFRIISEFEPRRIILGTPRGLWKTIHYAEKSGTDMEWASFFAEDTGWGKKISTTTRLEMYRFMFDKLHSLGYPLDKVSICKETTALLSKLGIKFKPLTCQCYGQE</sequence>
<dbReference type="PANTHER" id="PTHR37822:SF2">
    <property type="entry name" value="SPORE PHOTOPRODUCT LYASE"/>
    <property type="match status" value="1"/>
</dbReference>
<dbReference type="AlphaFoldDB" id="A0A060HEP9"/>
<dbReference type="GO" id="GO:0051539">
    <property type="term" value="F:4 iron, 4 sulfur cluster binding"/>
    <property type="evidence" value="ECO:0007669"/>
    <property type="project" value="TreeGrafter"/>
</dbReference>
<evidence type="ECO:0000313" key="2">
    <source>
        <dbReference type="Proteomes" id="UP000027093"/>
    </source>
</evidence>
<keyword evidence="2" id="KW-1185">Reference proteome</keyword>
<protein>
    <submittedName>
        <fullName evidence="1">Putative Radical SAM domain protein</fullName>
    </submittedName>
</protein>
<dbReference type="EMBL" id="CP007536">
    <property type="protein sequence ID" value="AIC15144.1"/>
    <property type="molecule type" value="Genomic_DNA"/>
</dbReference>
<dbReference type="InterPro" id="IPR058240">
    <property type="entry name" value="rSAM_sf"/>
</dbReference>
<dbReference type="GeneID" id="74946188"/>
<dbReference type="InterPro" id="IPR049539">
    <property type="entry name" value="SPL"/>
</dbReference>
<dbReference type="Proteomes" id="UP000027093">
    <property type="component" value="Chromosome"/>
</dbReference>
<dbReference type="PANTHER" id="PTHR37822">
    <property type="entry name" value="SPORE PHOTOPRODUCT LYASE-RELATED"/>
    <property type="match status" value="1"/>
</dbReference>